<dbReference type="GeneID" id="72191142"/>
<dbReference type="EMBL" id="CP096658">
    <property type="protein sequence ID" value="UPV99768.1"/>
    <property type="molecule type" value="Genomic_DNA"/>
</dbReference>
<dbReference type="KEGG" id="haxz:M0R88_14765"/>
<dbReference type="Proteomes" id="UP000830434">
    <property type="component" value="Chromosome"/>
</dbReference>
<evidence type="ECO:0008006" key="4">
    <source>
        <dbReference type="Google" id="ProtNLM"/>
    </source>
</evidence>
<dbReference type="AlphaFoldDB" id="A0A8U0II56"/>
<accession>A0A8U0II56</accession>
<feature type="compositionally biased region" description="Polar residues" evidence="1">
    <location>
        <begin position="248"/>
        <end position="273"/>
    </location>
</feature>
<feature type="region of interest" description="Disordered" evidence="1">
    <location>
        <begin position="362"/>
        <end position="388"/>
    </location>
</feature>
<evidence type="ECO:0000313" key="3">
    <source>
        <dbReference type="Proteomes" id="UP000830434"/>
    </source>
</evidence>
<evidence type="ECO:0000313" key="2">
    <source>
        <dbReference type="EMBL" id="UPV99768.1"/>
    </source>
</evidence>
<feature type="compositionally biased region" description="Low complexity" evidence="1">
    <location>
        <begin position="234"/>
        <end position="247"/>
    </location>
</feature>
<feature type="compositionally biased region" description="Low complexity" evidence="1">
    <location>
        <begin position="49"/>
        <end position="63"/>
    </location>
</feature>
<feature type="region of interest" description="Disordered" evidence="1">
    <location>
        <begin position="234"/>
        <end position="283"/>
    </location>
</feature>
<evidence type="ECO:0000256" key="1">
    <source>
        <dbReference type="SAM" id="MobiDB-lite"/>
    </source>
</evidence>
<keyword evidence="3" id="KW-1185">Reference proteome</keyword>
<name>A0A8U0II56_9EURY</name>
<reference evidence="2" key="1">
    <citation type="submission" date="2022-04" db="EMBL/GenBank/DDBJ databases">
        <title>Diverse halophilic archaea isolated from saline environments.</title>
        <authorList>
            <person name="Cui H.-L."/>
        </authorList>
    </citation>
    <scope>NUCLEOTIDE SEQUENCE</scope>
    <source>
        <strain evidence="2">XZYJT40</strain>
    </source>
</reference>
<protein>
    <recommendedName>
        <fullName evidence="4">Major cell surface glycoprotein</fullName>
    </recommendedName>
</protein>
<feature type="region of interest" description="Disordered" evidence="1">
    <location>
        <begin position="30"/>
        <end position="63"/>
    </location>
</feature>
<organism evidence="2 3">
    <name type="scientific">Halorussus gelatinilyticus</name>
    <dbReference type="NCBI Taxonomy" id="2937524"/>
    <lineage>
        <taxon>Archaea</taxon>
        <taxon>Methanobacteriati</taxon>
        <taxon>Methanobacteriota</taxon>
        <taxon>Stenosarchaea group</taxon>
        <taxon>Halobacteria</taxon>
        <taxon>Halobacteriales</taxon>
        <taxon>Haladaptataceae</taxon>
        <taxon>Halorussus</taxon>
    </lineage>
</organism>
<sequence length="388" mass="40579">MADRNGRRRARAALAVGVALLAVLALPSGATTEPGGRVTEGHQSATVADGQRTTTGANTTDNRTAPAFDATVFRDIAGQVAVEDGSVAVRGTAAGTDEVLVALFDRRGRVVTETVSVDDDGTFEEDDLPLVTDDGTPLAEGRIVATVLAAGRDERVGDGEVGNATEADLGDFEAAFRETLTRRSGGRVVSRTQRQVVELYYDQTVEDSGSDDLLLAEEFVYTDARTSIERVFSRSAADGSAADRTTSGNATAPDNDTAPNNSTASGNTPTPDNATGPAEPIRVGDTLVVRGLTNRRPEDNTVFVEVVAGPSADAFDLAATDSWGTDGVWQVELDTAGVEPGVYTIEAEDGESSDSVRVRILPRGANRSRNATGGRHRRPSDSPVGPFA</sequence>
<gene>
    <name evidence="2" type="ORF">M0R88_14765</name>
</gene>
<proteinExistence type="predicted"/>
<dbReference type="RefSeq" id="WP_248654259.1">
    <property type="nucleotide sequence ID" value="NZ_CP096658.1"/>
</dbReference>